<dbReference type="PANTHER" id="PTHR22916">
    <property type="entry name" value="GLYCOSYLTRANSFERASE"/>
    <property type="match status" value="1"/>
</dbReference>
<evidence type="ECO:0000256" key="2">
    <source>
        <dbReference type="SAM" id="Coils"/>
    </source>
</evidence>
<dbReference type="SUPFAM" id="SSF53448">
    <property type="entry name" value="Nucleotide-diphospho-sugar transferases"/>
    <property type="match status" value="1"/>
</dbReference>
<keyword evidence="2" id="KW-0175">Coiled coil</keyword>
<proteinExistence type="inferred from homology"/>
<protein>
    <submittedName>
        <fullName evidence="4">Glycosyltransferase</fullName>
    </submittedName>
</protein>
<reference evidence="4 5" key="1">
    <citation type="journal article" date="2024" name="Int. J. Syst. Evol. Microbiol.">
        <title>Paenibacillus hexagrammi sp. nov., a novel bacterium isolated from the gut content of Hexagrammos agrammus.</title>
        <authorList>
            <person name="Jung H.K."/>
            <person name="Kim D.G."/>
            <person name="Zin H."/>
            <person name="Park J."/>
            <person name="Jung H."/>
            <person name="Kim Y.O."/>
            <person name="Kong H.J."/>
            <person name="Kim J.W."/>
            <person name="Kim Y.S."/>
        </authorList>
    </citation>
    <scope>NUCLEOTIDE SEQUENCE [LARGE SCALE GENOMIC DNA]</scope>
    <source>
        <strain evidence="4 5">YPD9-1</strain>
    </source>
</reference>
<dbReference type="InterPro" id="IPR001173">
    <property type="entry name" value="Glyco_trans_2-like"/>
</dbReference>
<sequence>MDPLVSILLPTYNRPKYVEQALKSALQQTYANVEIIICDNSNNDETERIVSTYLEQPGTANLKYVKNKSNIGPIANMQKCFDLASGDFINYLMDDDLLHPEKIAIMVKAINKDNRITLVTSRRAVIDMSGQAIHLSSQAHPFYLPNQKKNVVDGNAVIQRMLYDRKNYIGEPTSVLFRKADLKQPFGVFYGKLANNNVDVATWLSLLEGKKAVFLSTPLNSFRKHANQISQSTLSKMALCCDWIDHILTARKHGLLTDHTAYLQAITKLSGKVCMRFPEWNMETNRAYHSDLVKRAQLLLDVCHKKKLLKEEAQLKRLLDQLDDQRRKKKRR</sequence>
<dbReference type="RefSeq" id="WP_235122068.1">
    <property type="nucleotide sequence ID" value="NZ_CP090978.1"/>
</dbReference>
<name>A0ABY3SRA4_9BACL</name>
<comment type="similarity">
    <text evidence="1">Belongs to the glycosyltransferase 2 family.</text>
</comment>
<accession>A0ABY3SRA4</accession>
<evidence type="ECO:0000259" key="3">
    <source>
        <dbReference type="Pfam" id="PF00535"/>
    </source>
</evidence>
<dbReference type="InterPro" id="IPR029044">
    <property type="entry name" value="Nucleotide-diphossugar_trans"/>
</dbReference>
<feature type="domain" description="Glycosyltransferase 2-like" evidence="3">
    <location>
        <begin position="6"/>
        <end position="163"/>
    </location>
</feature>
<evidence type="ECO:0000313" key="4">
    <source>
        <dbReference type="EMBL" id="UJF35502.1"/>
    </source>
</evidence>
<gene>
    <name evidence="4" type="ORF">L0M14_10585</name>
</gene>
<evidence type="ECO:0000256" key="1">
    <source>
        <dbReference type="ARBA" id="ARBA00006739"/>
    </source>
</evidence>
<dbReference type="Gene3D" id="3.90.550.10">
    <property type="entry name" value="Spore Coat Polysaccharide Biosynthesis Protein SpsA, Chain A"/>
    <property type="match status" value="1"/>
</dbReference>
<organism evidence="4 5">
    <name type="scientific">Paenibacillus hexagrammi</name>
    <dbReference type="NCBI Taxonomy" id="2908839"/>
    <lineage>
        <taxon>Bacteria</taxon>
        <taxon>Bacillati</taxon>
        <taxon>Bacillota</taxon>
        <taxon>Bacilli</taxon>
        <taxon>Bacillales</taxon>
        <taxon>Paenibacillaceae</taxon>
        <taxon>Paenibacillus</taxon>
    </lineage>
</organism>
<dbReference type="EMBL" id="CP090978">
    <property type="protein sequence ID" value="UJF35502.1"/>
    <property type="molecule type" value="Genomic_DNA"/>
</dbReference>
<feature type="coiled-coil region" evidence="2">
    <location>
        <begin position="305"/>
        <end position="332"/>
    </location>
</feature>
<keyword evidence="5" id="KW-1185">Reference proteome</keyword>
<evidence type="ECO:0000313" key="5">
    <source>
        <dbReference type="Proteomes" id="UP001649230"/>
    </source>
</evidence>
<dbReference type="Proteomes" id="UP001649230">
    <property type="component" value="Chromosome"/>
</dbReference>
<dbReference type="Pfam" id="PF00535">
    <property type="entry name" value="Glycos_transf_2"/>
    <property type="match status" value="1"/>
</dbReference>
<dbReference type="PANTHER" id="PTHR22916:SF3">
    <property type="entry name" value="UDP-GLCNAC:BETAGAL BETA-1,3-N-ACETYLGLUCOSAMINYLTRANSFERASE-LIKE PROTEIN 1"/>
    <property type="match status" value="1"/>
</dbReference>